<reference evidence="2 3" key="1">
    <citation type="submission" date="2019-07" db="EMBL/GenBank/DDBJ databases">
        <title>Serratia strains were isolated from fresh produce.</title>
        <authorList>
            <person name="Cho G.-S."/>
            <person name="Stein M."/>
            <person name="Lee W."/>
            <person name="Suh S.H."/>
            <person name="Franz C.M.A.P."/>
        </authorList>
    </citation>
    <scope>NUCLEOTIDE SEQUENCE [LARGE SCALE GENOMIC DNA]</scope>
    <source>
        <strain evidence="2 3">S17</strain>
    </source>
</reference>
<dbReference type="InterPro" id="IPR018724">
    <property type="entry name" value="2OG-Fe_dioxygenase"/>
</dbReference>
<reference evidence="1" key="2">
    <citation type="submission" date="2023-07" db="EMBL/GenBank/DDBJ databases">
        <title>In vitro acaricidal activity of Serratia ureilytica strains isolated from Mimosa pudica nodules againts the dust mite Tyrophagus putrescentiae.</title>
        <authorList>
            <person name="Wong-Villareal A."/>
            <person name="Cerqueda-Garcia D."/>
        </authorList>
    </citation>
    <scope>NUCLEOTIDE SEQUENCE</scope>
    <source>
        <strain evidence="1">UTS2</strain>
    </source>
</reference>
<sequence length="259" mass="29150">MIRGNIKEFENTLECRVSAYPMMTDVGYCKLASDDFNLTDAQKSDLSIIQRHFDTLALDPYGENAGRYRQHSKYVLLPCFNLLIPQSSEHAYSYKQDVGFNDEVVEEARKFQPVPNEILSNNLITSLVLHDFKNSPLHEYASTIPMEVGIHFIRMKATVDAPGISVPNRLHKDGEPCTWIHLINRDGVSGGENIITDNTKTNILCNEAMLKPLDSIGIVDDLVWHQVKPVHVDGHGKVGFRDVILIDFTPMFAVPNNPS</sequence>
<accession>A0A9X9C4Q8</accession>
<evidence type="ECO:0000313" key="3">
    <source>
        <dbReference type="Proteomes" id="UP000321307"/>
    </source>
</evidence>
<dbReference type="EMBL" id="VOUP01000006">
    <property type="protein sequence ID" value="TXE29293.1"/>
    <property type="molecule type" value="Genomic_DNA"/>
</dbReference>
<protein>
    <submittedName>
        <fullName evidence="1">2OG-Fe dioxygenase family protein</fullName>
    </submittedName>
</protein>
<dbReference type="AlphaFoldDB" id="A0A9X9C4Q8"/>
<name>A0A9X9C4Q8_9GAMM</name>
<proteinExistence type="predicted"/>
<dbReference type="Gene3D" id="2.60.120.620">
    <property type="entry name" value="q2cbj1_9rhob like domain"/>
    <property type="match status" value="1"/>
</dbReference>
<dbReference type="GO" id="GO:0051213">
    <property type="term" value="F:dioxygenase activity"/>
    <property type="evidence" value="ECO:0007669"/>
    <property type="project" value="UniProtKB-KW"/>
</dbReference>
<dbReference type="Proteomes" id="UP000321307">
    <property type="component" value="Unassembled WGS sequence"/>
</dbReference>
<dbReference type="Proteomes" id="UP001177872">
    <property type="component" value="Unassembled WGS sequence"/>
</dbReference>
<evidence type="ECO:0000313" key="1">
    <source>
        <dbReference type="EMBL" id="MDQ1863960.1"/>
    </source>
</evidence>
<evidence type="ECO:0000313" key="2">
    <source>
        <dbReference type="EMBL" id="TXE29293.1"/>
    </source>
</evidence>
<organism evidence="2 3">
    <name type="scientific">Serratia ureilytica</name>
    <dbReference type="NCBI Taxonomy" id="300181"/>
    <lineage>
        <taxon>Bacteria</taxon>
        <taxon>Pseudomonadati</taxon>
        <taxon>Pseudomonadota</taxon>
        <taxon>Gammaproteobacteria</taxon>
        <taxon>Enterobacterales</taxon>
        <taxon>Yersiniaceae</taxon>
        <taxon>Serratia</taxon>
    </lineage>
</organism>
<dbReference type="GeneID" id="64310659"/>
<keyword evidence="1" id="KW-0223">Dioxygenase</keyword>
<gene>
    <name evidence="2" type="ORF">FOT63_13365</name>
    <name evidence="1" type="ORF">Q6237_23555</name>
</gene>
<keyword evidence="1" id="KW-0560">Oxidoreductase</keyword>
<dbReference type="RefSeq" id="WP_033645137.1">
    <property type="nucleotide sequence ID" value="NZ_BAAAFT010000004.1"/>
</dbReference>
<dbReference type="Pfam" id="PF10014">
    <property type="entry name" value="2OG-Fe_Oxy_2"/>
    <property type="match status" value="1"/>
</dbReference>
<dbReference type="EMBL" id="JAVCZN010000015">
    <property type="protein sequence ID" value="MDQ1863960.1"/>
    <property type="molecule type" value="Genomic_DNA"/>
</dbReference>
<evidence type="ECO:0000313" key="4">
    <source>
        <dbReference type="Proteomes" id="UP001177872"/>
    </source>
</evidence>
<comment type="caution">
    <text evidence="2">The sequence shown here is derived from an EMBL/GenBank/DDBJ whole genome shotgun (WGS) entry which is preliminary data.</text>
</comment>
<keyword evidence="4" id="KW-1185">Reference proteome</keyword>